<dbReference type="SUPFAM" id="SSF52047">
    <property type="entry name" value="RNI-like"/>
    <property type="match status" value="2"/>
</dbReference>
<protein>
    <submittedName>
        <fullName evidence="8">EIN3-binding F box protein 1</fullName>
    </submittedName>
</protein>
<dbReference type="SUPFAM" id="SSF81383">
    <property type="entry name" value="F-box domain"/>
    <property type="match status" value="1"/>
</dbReference>
<gene>
    <name evidence="8" type="ORF">C2S53_017681</name>
</gene>
<dbReference type="FunFam" id="3.80.10.10:FF:000473">
    <property type="entry name" value="EIN3-binding F-box protein 1"/>
    <property type="match status" value="1"/>
</dbReference>
<comment type="subcellular location">
    <subcellularLocation>
        <location evidence="1">Nucleus</location>
    </subcellularLocation>
</comment>
<evidence type="ECO:0000313" key="9">
    <source>
        <dbReference type="Proteomes" id="UP001190926"/>
    </source>
</evidence>
<keyword evidence="4" id="KW-0833">Ubl conjugation pathway</keyword>
<dbReference type="Pfam" id="PF25372">
    <property type="entry name" value="DUF7885"/>
    <property type="match status" value="2"/>
</dbReference>
<dbReference type="PANTHER" id="PTHR13318:SF178">
    <property type="entry name" value="OS02G0200900 PROTEIN"/>
    <property type="match status" value="1"/>
</dbReference>
<dbReference type="InterPro" id="IPR036047">
    <property type="entry name" value="F-box-like_dom_sf"/>
</dbReference>
<evidence type="ECO:0000256" key="3">
    <source>
        <dbReference type="ARBA" id="ARBA00022745"/>
    </source>
</evidence>
<evidence type="ECO:0000256" key="2">
    <source>
        <dbReference type="ARBA" id="ARBA00004906"/>
    </source>
</evidence>
<dbReference type="Gene3D" id="3.80.10.10">
    <property type="entry name" value="Ribonuclease Inhibitor"/>
    <property type="match status" value="3"/>
</dbReference>
<name>A0AAD4P5A0_PERFH</name>
<feature type="compositionally biased region" description="Basic and acidic residues" evidence="6">
    <location>
        <begin position="125"/>
        <end position="139"/>
    </location>
</feature>
<dbReference type="InterPro" id="IPR001810">
    <property type="entry name" value="F-box_dom"/>
</dbReference>
<evidence type="ECO:0000313" key="8">
    <source>
        <dbReference type="EMBL" id="KAH6826332.1"/>
    </source>
</evidence>
<dbReference type="Pfam" id="PF13516">
    <property type="entry name" value="LRR_6"/>
    <property type="match status" value="1"/>
</dbReference>
<organism evidence="8 9">
    <name type="scientific">Perilla frutescens var. hirtella</name>
    <name type="common">Perilla citriodora</name>
    <name type="synonym">Perilla setoyensis</name>
    <dbReference type="NCBI Taxonomy" id="608512"/>
    <lineage>
        <taxon>Eukaryota</taxon>
        <taxon>Viridiplantae</taxon>
        <taxon>Streptophyta</taxon>
        <taxon>Embryophyta</taxon>
        <taxon>Tracheophyta</taxon>
        <taxon>Spermatophyta</taxon>
        <taxon>Magnoliopsida</taxon>
        <taxon>eudicotyledons</taxon>
        <taxon>Gunneridae</taxon>
        <taxon>Pentapetalae</taxon>
        <taxon>asterids</taxon>
        <taxon>lamiids</taxon>
        <taxon>Lamiales</taxon>
        <taxon>Lamiaceae</taxon>
        <taxon>Nepetoideae</taxon>
        <taxon>Elsholtzieae</taxon>
        <taxon>Perilla</taxon>
    </lineage>
</organism>
<dbReference type="GO" id="GO:0009873">
    <property type="term" value="P:ethylene-activated signaling pathway"/>
    <property type="evidence" value="ECO:0007669"/>
    <property type="project" value="UniProtKB-KW"/>
</dbReference>
<keyword evidence="3" id="KW-0936">Ethylene signaling pathway</keyword>
<dbReference type="InterPro" id="IPR006553">
    <property type="entry name" value="Leu-rich_rpt_Cys-con_subtyp"/>
</dbReference>
<evidence type="ECO:0000256" key="5">
    <source>
        <dbReference type="ARBA" id="ARBA00023242"/>
    </source>
</evidence>
<dbReference type="GO" id="GO:0010105">
    <property type="term" value="P:negative regulation of ethylene-activated signaling pathway"/>
    <property type="evidence" value="ECO:0007669"/>
    <property type="project" value="UniProtKB-ARBA"/>
</dbReference>
<evidence type="ECO:0000259" key="7">
    <source>
        <dbReference type="SMART" id="SM00256"/>
    </source>
</evidence>
<evidence type="ECO:0000256" key="6">
    <source>
        <dbReference type="SAM" id="MobiDB-lite"/>
    </source>
</evidence>
<dbReference type="PANTHER" id="PTHR13318">
    <property type="entry name" value="PARTNER OF PAIRED, ISOFORM B-RELATED"/>
    <property type="match status" value="1"/>
</dbReference>
<dbReference type="InterPro" id="IPR001611">
    <property type="entry name" value="Leu-rich_rpt"/>
</dbReference>
<dbReference type="SMART" id="SM00367">
    <property type="entry name" value="LRR_CC"/>
    <property type="match status" value="11"/>
</dbReference>
<dbReference type="InterPro" id="IPR032675">
    <property type="entry name" value="LRR_dom_sf"/>
</dbReference>
<dbReference type="FunFam" id="3.80.10.10:FF:000451">
    <property type="entry name" value="EIN3-binding F-box protein 1"/>
    <property type="match status" value="1"/>
</dbReference>
<evidence type="ECO:0000256" key="4">
    <source>
        <dbReference type="ARBA" id="ARBA00022786"/>
    </source>
</evidence>
<proteinExistence type="predicted"/>
<feature type="domain" description="F-box" evidence="7">
    <location>
        <begin position="67"/>
        <end position="108"/>
    </location>
</feature>
<dbReference type="GO" id="GO:0019005">
    <property type="term" value="C:SCF ubiquitin ligase complex"/>
    <property type="evidence" value="ECO:0007669"/>
    <property type="project" value="TreeGrafter"/>
</dbReference>
<dbReference type="InterPro" id="IPR057207">
    <property type="entry name" value="FBXL15_LRR"/>
</dbReference>
<dbReference type="Proteomes" id="UP001190926">
    <property type="component" value="Unassembled WGS sequence"/>
</dbReference>
<comment type="pathway">
    <text evidence="2">Protein modification; protein ubiquitination.</text>
</comment>
<dbReference type="GO" id="GO:0031146">
    <property type="term" value="P:SCF-dependent proteasomal ubiquitin-dependent protein catabolic process"/>
    <property type="evidence" value="ECO:0007669"/>
    <property type="project" value="TreeGrafter"/>
</dbReference>
<dbReference type="SMART" id="SM00256">
    <property type="entry name" value="FBOX"/>
    <property type="match status" value="1"/>
</dbReference>
<dbReference type="FunFam" id="3.80.10.10:FF:000595">
    <property type="entry name" value="EIN3-binding F-box protein 1"/>
    <property type="match status" value="1"/>
</dbReference>
<keyword evidence="5" id="KW-0539">Nucleus</keyword>
<accession>A0AAD4P5A0</accession>
<dbReference type="EMBL" id="SDAM02000167">
    <property type="protein sequence ID" value="KAH6826332.1"/>
    <property type="molecule type" value="Genomic_DNA"/>
</dbReference>
<dbReference type="AlphaFoldDB" id="A0AAD4P5A0"/>
<evidence type="ECO:0000256" key="1">
    <source>
        <dbReference type="ARBA" id="ARBA00004123"/>
    </source>
</evidence>
<dbReference type="Pfam" id="PF12937">
    <property type="entry name" value="F-box-like"/>
    <property type="match status" value="1"/>
</dbReference>
<dbReference type="Gene3D" id="1.20.1280.50">
    <property type="match status" value="1"/>
</dbReference>
<keyword evidence="9" id="KW-1185">Reference proteome</keyword>
<sequence>MSKVFDFTGDNDFCAEGFLFRNPKKSRPFSSLGSHVDVYFPSRKRSRISAPFVVSEDPKEQPSIEILPDECLFEIFRRLPGGQERTACASVSKRWLMLLSSICADEICSSTTQMVEPEIVSDYQKAADESAKPKEKAESGDVNGSKSDDEECVDADPQGYLSRCLEGKKATDVRLAAISVGTASRGGLGKLSIRGNASTRRLTNLGLKAVSRGCPSLRVLSLWNLSCVGDEGLSEIATGCRSLEKLGISRCPAITDKAIVAIAMNCPNLRSVTFESCSNIGDESLKALGRHCPNLNCITLKNCPLVGDQGIASLFSSAGHILVKASLQALNISDASLAVIGHYGSAMTELALNGLFNVNEKGLWVMGKGRGLQKLRSLSITSCQGVTDVSLEAIGNGCPDLKVFGLRKCALVSDNGVVAFAKAASSLESLKLDETHRITQCGVFGILASCGGKLKALALSNCLGLRDMDFGFPSASLCSSLRSLTIHNCPGFADSGLSMLGRSCPKLSHVDLSGLHGITDSGLLPLIQRPEAGLVKVNLSGCVNLTDNVVAEITRLHGQTLEVLNLESCSSITDVSLISIATNCSLLRELDVSGCRISDSGIAVVAMAEQLSLQVFSLAGCSLVSDESLSFLKMLGRTLVGLNIQLCRGISYAASNLLLEHLWRCDILS</sequence>
<reference evidence="8 9" key="1">
    <citation type="journal article" date="2021" name="Nat. Commun.">
        <title>Incipient diploidization of the medicinal plant Perilla within 10,000 years.</title>
        <authorList>
            <person name="Zhang Y."/>
            <person name="Shen Q."/>
            <person name="Leng L."/>
            <person name="Zhang D."/>
            <person name="Chen S."/>
            <person name="Shi Y."/>
            <person name="Ning Z."/>
            <person name="Chen S."/>
        </authorList>
    </citation>
    <scope>NUCLEOTIDE SEQUENCE [LARGE SCALE GENOMIC DNA]</scope>
    <source>
        <strain evidence="9">cv. PC099</strain>
    </source>
</reference>
<comment type="caution">
    <text evidence="8">The sequence shown here is derived from an EMBL/GenBank/DDBJ whole genome shotgun (WGS) entry which is preliminary data.</text>
</comment>
<dbReference type="CDD" id="cd22159">
    <property type="entry name" value="F-box_AtTIR1-like"/>
    <property type="match status" value="1"/>
</dbReference>
<feature type="region of interest" description="Disordered" evidence="6">
    <location>
        <begin position="124"/>
        <end position="153"/>
    </location>
</feature>
<dbReference type="GO" id="GO:0005634">
    <property type="term" value="C:nucleus"/>
    <property type="evidence" value="ECO:0007669"/>
    <property type="project" value="UniProtKB-SubCell"/>
</dbReference>